<feature type="compositionally biased region" description="Polar residues" evidence="2">
    <location>
        <begin position="90"/>
        <end position="100"/>
    </location>
</feature>
<protein>
    <submittedName>
        <fullName evidence="3">Uncharacterized protein</fullName>
    </submittedName>
</protein>
<dbReference type="GO" id="GO:0005737">
    <property type="term" value="C:cytoplasm"/>
    <property type="evidence" value="ECO:0007669"/>
    <property type="project" value="TreeGrafter"/>
</dbReference>
<accession>A0AAV7AHE4</accession>
<feature type="coiled-coil region" evidence="1">
    <location>
        <begin position="167"/>
        <end position="264"/>
    </location>
</feature>
<reference evidence="3" key="1">
    <citation type="thesis" date="2020" institute="ProQuest LLC" country="789 East Eisenhower Parkway, Ann Arbor, MI, USA">
        <title>Comparative Genomics and Chromosome Evolution.</title>
        <authorList>
            <person name="Mudd A.B."/>
        </authorList>
    </citation>
    <scope>NUCLEOTIDE SEQUENCE</scope>
    <source>
        <strain evidence="3">237g6f4</strain>
        <tissue evidence="3">Blood</tissue>
    </source>
</reference>
<evidence type="ECO:0000313" key="4">
    <source>
        <dbReference type="Proteomes" id="UP000824782"/>
    </source>
</evidence>
<dbReference type="EMBL" id="WNYA01000008">
    <property type="protein sequence ID" value="KAG8558905.1"/>
    <property type="molecule type" value="Genomic_DNA"/>
</dbReference>
<keyword evidence="1" id="KW-0175">Coiled coil</keyword>
<gene>
    <name evidence="3" type="ORF">GDO81_017182</name>
</gene>
<feature type="compositionally biased region" description="Polar residues" evidence="2">
    <location>
        <begin position="54"/>
        <end position="65"/>
    </location>
</feature>
<sequence length="341" mass="39763">MSAQDLEMKSLQQECIVRTDTDLDQASRQIEERLKKAPPSLRDASKELLFYGKTANQTSPPTFTTLRDPGREQLSAKSSPHDKKWPCPRLSSSRTKSRGSAETDEYQVISPGYSIKRSKDCIEVRLEEQDCRRSKTPEDAELPPNPRYIEQTSVQKPKKREKLPKQRENIVEDLQEQIAKLTALLEQEIAEHERTQKRLAKELENNTMELKMEKEEEIRILQEKHAAELLSLQQGNNSKLAQEREDAEHKYDELHKELSLVKSSFKTYQESLSEEMNEAWLQKESRLKESFEEQKLIDLSKQRQSLMDIFEAEKKDFHKRALEEQAVIQQNHEAQIEVSKS</sequence>
<organism evidence="3 4">
    <name type="scientific">Engystomops pustulosus</name>
    <name type="common">Tungara frog</name>
    <name type="synonym">Physalaemus pustulosus</name>
    <dbReference type="NCBI Taxonomy" id="76066"/>
    <lineage>
        <taxon>Eukaryota</taxon>
        <taxon>Metazoa</taxon>
        <taxon>Chordata</taxon>
        <taxon>Craniata</taxon>
        <taxon>Vertebrata</taxon>
        <taxon>Euteleostomi</taxon>
        <taxon>Amphibia</taxon>
        <taxon>Batrachia</taxon>
        <taxon>Anura</taxon>
        <taxon>Neobatrachia</taxon>
        <taxon>Hyloidea</taxon>
        <taxon>Leptodactylidae</taxon>
        <taxon>Leiuperinae</taxon>
        <taxon>Engystomops</taxon>
    </lineage>
</organism>
<evidence type="ECO:0000256" key="1">
    <source>
        <dbReference type="SAM" id="Coils"/>
    </source>
</evidence>
<proteinExistence type="predicted"/>
<dbReference type="Proteomes" id="UP000824782">
    <property type="component" value="Unassembled WGS sequence"/>
</dbReference>
<name>A0AAV7AHE4_ENGPU</name>
<feature type="region of interest" description="Disordered" evidence="2">
    <location>
        <begin position="128"/>
        <end position="164"/>
    </location>
</feature>
<dbReference type="PANTHER" id="PTHR21707:SF42">
    <property type="entry name" value="FLAGELLUM-ASSOCIATED COILED-COIL DOMAIN-CONTAINING PROTEIN 1"/>
    <property type="match status" value="1"/>
</dbReference>
<feature type="region of interest" description="Disordered" evidence="2">
    <location>
        <begin position="50"/>
        <end position="106"/>
    </location>
</feature>
<comment type="caution">
    <text evidence="3">The sequence shown here is derived from an EMBL/GenBank/DDBJ whole genome shotgun (WGS) entry which is preliminary data.</text>
</comment>
<evidence type="ECO:0000256" key="2">
    <source>
        <dbReference type="SAM" id="MobiDB-lite"/>
    </source>
</evidence>
<dbReference type="InterPro" id="IPR026674">
    <property type="entry name" value="FLACC1"/>
</dbReference>
<feature type="compositionally biased region" description="Basic and acidic residues" evidence="2">
    <location>
        <begin position="128"/>
        <end position="138"/>
    </location>
</feature>
<keyword evidence="4" id="KW-1185">Reference proteome</keyword>
<dbReference type="PANTHER" id="PTHR21707">
    <property type="entry name" value="FLAGELLUM-ASSOCIATED COILED-COIL DOMAIN-CONTAINING PROTEIN 1"/>
    <property type="match status" value="1"/>
</dbReference>
<evidence type="ECO:0000313" key="3">
    <source>
        <dbReference type="EMBL" id="KAG8558905.1"/>
    </source>
</evidence>
<dbReference type="AlphaFoldDB" id="A0AAV7AHE4"/>